<keyword evidence="4" id="KW-1185">Reference proteome</keyword>
<dbReference type="STRING" id="105696.A0A1Y2M9U3"/>
<feature type="region of interest" description="Disordered" evidence="1">
    <location>
        <begin position="1"/>
        <end position="21"/>
    </location>
</feature>
<feature type="compositionally biased region" description="Polar residues" evidence="1">
    <location>
        <begin position="1"/>
        <end position="15"/>
    </location>
</feature>
<gene>
    <name evidence="3" type="ORF">B5807_02464</name>
</gene>
<feature type="transmembrane region" description="Helical" evidence="2">
    <location>
        <begin position="103"/>
        <end position="123"/>
    </location>
</feature>
<keyword evidence="2" id="KW-0472">Membrane</keyword>
<dbReference type="EMBL" id="KZ107839">
    <property type="protein sequence ID" value="OSS52782.1"/>
    <property type="molecule type" value="Genomic_DNA"/>
</dbReference>
<dbReference type="OMA" id="LTERWMN"/>
<evidence type="ECO:0000313" key="3">
    <source>
        <dbReference type="EMBL" id="OSS52782.1"/>
    </source>
</evidence>
<protein>
    <submittedName>
        <fullName evidence="3">Uncharacterized protein</fullName>
    </submittedName>
</protein>
<feature type="transmembrane region" description="Helical" evidence="2">
    <location>
        <begin position="552"/>
        <end position="577"/>
    </location>
</feature>
<evidence type="ECO:0000256" key="1">
    <source>
        <dbReference type="SAM" id="MobiDB-lite"/>
    </source>
</evidence>
<accession>A0A1Y2M9U3</accession>
<dbReference type="AlphaFoldDB" id="A0A1Y2M9U3"/>
<evidence type="ECO:0000256" key="2">
    <source>
        <dbReference type="SAM" id="Phobius"/>
    </source>
</evidence>
<feature type="transmembrane region" description="Helical" evidence="2">
    <location>
        <begin position="162"/>
        <end position="180"/>
    </location>
</feature>
<dbReference type="Proteomes" id="UP000193240">
    <property type="component" value="Unassembled WGS sequence"/>
</dbReference>
<organism evidence="3 4">
    <name type="scientific">Epicoccum nigrum</name>
    <name type="common">Soil fungus</name>
    <name type="synonym">Epicoccum purpurascens</name>
    <dbReference type="NCBI Taxonomy" id="105696"/>
    <lineage>
        <taxon>Eukaryota</taxon>
        <taxon>Fungi</taxon>
        <taxon>Dikarya</taxon>
        <taxon>Ascomycota</taxon>
        <taxon>Pezizomycotina</taxon>
        <taxon>Dothideomycetes</taxon>
        <taxon>Pleosporomycetidae</taxon>
        <taxon>Pleosporales</taxon>
        <taxon>Pleosporineae</taxon>
        <taxon>Didymellaceae</taxon>
        <taxon>Epicoccum</taxon>
    </lineage>
</organism>
<name>A0A1Y2M9U3_EPING</name>
<keyword evidence="2" id="KW-1133">Transmembrane helix</keyword>
<proteinExistence type="predicted"/>
<keyword evidence="2" id="KW-0812">Transmembrane</keyword>
<sequence>MAEGTASTHLGMTSLNHDRDAVPKNVSRDSLLGHESASGPDAIKQEGREAPETLRRSAFHEWLSTIFDIFFSTIPLFFLVIAALCLRLDKQPTSQYGENVKAITLLSPTIFPIIFAAILSKVLRRIALYKAERGSTIGTLEQLIGSGSFVSSIERQFVMRRINIAGLLIVIAWLLSPLGGQSSLRLLTIEPYQEIVNTTIKHHSTAGFANDTLFSPTMEEYFWGSYAPIYMTALHTGRQIGQGPRDLFDNVRIPDLRSLDLGEDPSQHTDRWYSVQNRPELSYTSLHGQPLIDLPKSGNVSFSLDSSYWETQCGSFNPGADWVSENSSDIDPYRGALTPGPSTPTFALLLQQGQFGEDTPSDKLGQFQFNYVSKVNSSRNINSSCTASFRTVESEVFCEDARCRVQKMRHLNRNLTSMFRPMAGGDQGSNWNAFVYYLTKTMPGADVGLKGEHSRRSELVEQWMMDPNNMWSNTKNSHALHEYVDFRTLAPEVFSSRLQVAMNTYWDSTMNSSVRIGNLTSEDLQGTNETLIWTPINAVGARWAGQRYICNMFFAILTFVISGLLFIAAVVSVALGVMTRAPDVLGYVSTLARDDPYFDKHVPSHLDGLDASRRLRDERVILGDVNKNGSVGHVAFASAGTDPGRISRKRLYD</sequence>
<dbReference type="InParanoid" id="A0A1Y2M9U3"/>
<feature type="region of interest" description="Disordered" evidence="1">
    <location>
        <begin position="30"/>
        <end position="49"/>
    </location>
</feature>
<evidence type="ECO:0000313" key="4">
    <source>
        <dbReference type="Proteomes" id="UP000193240"/>
    </source>
</evidence>
<reference evidence="3 4" key="1">
    <citation type="journal article" date="2017" name="Genome Announc.">
        <title>Genome sequence of the saprophytic ascomycete Epicoccum nigrum ICMP 19927 strain isolated from New Zealand.</title>
        <authorList>
            <person name="Fokin M."/>
            <person name="Fleetwood D."/>
            <person name="Weir B.S."/>
            <person name="Villas-Boas S.G."/>
        </authorList>
    </citation>
    <scope>NUCLEOTIDE SEQUENCE [LARGE SCALE GENOMIC DNA]</scope>
    <source>
        <strain evidence="3 4">ICMP 19927</strain>
    </source>
</reference>
<feature type="transmembrane region" description="Helical" evidence="2">
    <location>
        <begin position="62"/>
        <end position="83"/>
    </location>
</feature>